<keyword evidence="2" id="KW-0812">Transmembrane</keyword>
<name>A0A1Y0EQ74_9BURK</name>
<sequence>MGGGGGSFNAGTDPITLTGATDGRSGNGQVRICTDHAPASLTITSAAPSAGVAGSAYAPHHPHGHRWPGPLHLECRQPARRLEPQPQHRRALGHPCGGQPGQLHDHGDGQPSAHAADSVTLQILPALAATAPAPATVGQAYTGGPAATGGVAPYTWTAASLPTGLTLNPSTGALTGTPAVDTHGDYPLTVADSQSPARTATVTLQVLPATLAIGTSSLPAANQAQVYSAALLATGGVAPYTWMATGLPTGLSLVNGEITGTPTQSGTFAVVVSLSDGATPAQTASVTLVLSVTAADVKPVPTLGGWAISLLGALAAALRARRLRRRRR</sequence>
<proteinExistence type="predicted"/>
<dbReference type="InterPro" id="IPR015919">
    <property type="entry name" value="Cadherin-like_sf"/>
</dbReference>
<dbReference type="AlphaFoldDB" id="A0A1Y0EQ74"/>
<accession>A0A1Y0EQ74</accession>
<dbReference type="Pfam" id="PF18203">
    <property type="entry name" value="IPTL-CTERM"/>
    <property type="match status" value="1"/>
</dbReference>
<organism evidence="4 5">
    <name type="scientific">Comamonas serinivorans</name>
    <dbReference type="NCBI Taxonomy" id="1082851"/>
    <lineage>
        <taxon>Bacteria</taxon>
        <taxon>Pseudomonadati</taxon>
        <taxon>Pseudomonadota</taxon>
        <taxon>Betaproteobacteria</taxon>
        <taxon>Burkholderiales</taxon>
        <taxon>Comamonadaceae</taxon>
        <taxon>Comamonas</taxon>
    </lineage>
</organism>
<dbReference type="Gene3D" id="2.60.40.10">
    <property type="entry name" value="Immunoglobulins"/>
    <property type="match status" value="2"/>
</dbReference>
<evidence type="ECO:0000313" key="4">
    <source>
        <dbReference type="EMBL" id="ARU05648.1"/>
    </source>
</evidence>
<protein>
    <recommendedName>
        <fullName evidence="3">IPTL-CTERM protein sorting domain-containing protein</fullName>
    </recommendedName>
</protein>
<dbReference type="Proteomes" id="UP000196138">
    <property type="component" value="Chromosome"/>
</dbReference>
<dbReference type="Pfam" id="PF05345">
    <property type="entry name" value="He_PIG"/>
    <property type="match status" value="2"/>
</dbReference>
<evidence type="ECO:0000259" key="3">
    <source>
        <dbReference type="Pfam" id="PF18203"/>
    </source>
</evidence>
<keyword evidence="2" id="KW-0472">Membrane</keyword>
<dbReference type="EMBL" id="CP021455">
    <property type="protein sequence ID" value="ARU05648.1"/>
    <property type="molecule type" value="Genomic_DNA"/>
</dbReference>
<keyword evidence="5" id="KW-1185">Reference proteome</keyword>
<dbReference type="OrthoDB" id="5720638at2"/>
<gene>
    <name evidence="4" type="ORF">CCO03_13990</name>
</gene>
<dbReference type="SUPFAM" id="SSF49313">
    <property type="entry name" value="Cadherin-like"/>
    <property type="match status" value="2"/>
</dbReference>
<evidence type="ECO:0000313" key="5">
    <source>
        <dbReference type="Proteomes" id="UP000196138"/>
    </source>
</evidence>
<dbReference type="GO" id="GO:0016020">
    <property type="term" value="C:membrane"/>
    <property type="evidence" value="ECO:0007669"/>
    <property type="project" value="InterPro"/>
</dbReference>
<reference evidence="4 5" key="1">
    <citation type="submission" date="2017-05" db="EMBL/GenBank/DDBJ databases">
        <authorList>
            <person name="Song R."/>
            <person name="Chenine A.L."/>
            <person name="Ruprecht R.M."/>
        </authorList>
    </citation>
    <scope>NUCLEOTIDE SEQUENCE [LARGE SCALE GENOMIC DNA]</scope>
    <source>
        <strain evidence="4 5">DSM 26136</strain>
    </source>
</reference>
<feature type="transmembrane region" description="Helical" evidence="2">
    <location>
        <begin position="303"/>
        <end position="320"/>
    </location>
</feature>
<feature type="compositionally biased region" description="Basic and acidic residues" evidence="1">
    <location>
        <begin position="73"/>
        <end position="83"/>
    </location>
</feature>
<dbReference type="GO" id="GO:0005509">
    <property type="term" value="F:calcium ion binding"/>
    <property type="evidence" value="ECO:0007669"/>
    <property type="project" value="InterPro"/>
</dbReference>
<dbReference type="KEGG" id="cser:CCO03_13990"/>
<feature type="region of interest" description="Disordered" evidence="1">
    <location>
        <begin position="52"/>
        <end position="114"/>
    </location>
</feature>
<evidence type="ECO:0000256" key="1">
    <source>
        <dbReference type="SAM" id="MobiDB-lite"/>
    </source>
</evidence>
<dbReference type="InterPro" id="IPR026442">
    <property type="entry name" value="IPTL_CTERM"/>
</dbReference>
<keyword evidence="2" id="KW-1133">Transmembrane helix</keyword>
<evidence type="ECO:0000256" key="2">
    <source>
        <dbReference type="SAM" id="Phobius"/>
    </source>
</evidence>
<feature type="region of interest" description="Disordered" evidence="1">
    <location>
        <begin position="1"/>
        <end position="31"/>
    </location>
</feature>
<feature type="domain" description="IPTL-CTERM protein sorting" evidence="3">
    <location>
        <begin position="299"/>
        <end position="325"/>
    </location>
</feature>
<dbReference type="InterPro" id="IPR013783">
    <property type="entry name" value="Ig-like_fold"/>
</dbReference>